<proteinExistence type="inferred from homology"/>
<evidence type="ECO:0000259" key="6">
    <source>
        <dbReference type="Pfam" id="PF01526"/>
    </source>
</evidence>
<evidence type="ECO:0000256" key="1">
    <source>
        <dbReference type="ARBA" id="ARBA00009402"/>
    </source>
</evidence>
<dbReference type="Pfam" id="PF01526">
    <property type="entry name" value="DDE_Tnp_Tn3"/>
    <property type="match status" value="1"/>
</dbReference>
<comment type="caution">
    <text evidence="8">The sequence shown here is derived from an EMBL/GenBank/DDBJ whole genome shotgun (WGS) entry which is preliminary data.</text>
</comment>
<accession>A0AAX2M837</accession>
<evidence type="ECO:0000256" key="3">
    <source>
        <dbReference type="ARBA" id="ARBA00023125"/>
    </source>
</evidence>
<sequence>MASLERTAYPQFSRSYSPKELQQTFSLSEDESSWLKSHGRSASTRLGLAVLLKSFQHLWYFPPVESIPLEVINHIRESLGIGERVLVEYPIKMTFYRHMVAIRSFLRVKSFSNNEAMALTEQLAFEAAELMDQRPDIINAMIDGLILHKYELPAFSTLDDMAEKAHVTVQRGIFDTVFRRLSPCHITTLTTLLQTDNLQRRQSEYNDLKKSARRSTRKHLEILVDHLDWLESLGNMDGIFTGVPDTKVRHFASQAQAYDVSELRECTEPKRYTLMLALIHRMQVRARDQLTEMFLRRVATIHKRAKEELEQIQTKQRSQIERLVGTLDNVLAILEQEPDDSKAGGQIREYLVSVGGINQIRLSCAQVQATSGSNYLPLVWKHFKSHRPILFRLVSLIEILPTSQDTALVDALDVIKTYHDKHRIEWIDENVDLSFASDRWRKLLLQSLGHGVGVNRRILEVCVFSYLADELRSGDLCVTGSEEFADYREQLLPWEECEALLPAYCEKIGLPANAESFVSGLREWLTETAQQLDDKFPTCRGDVALDANGEPVLRKVTAREIPPSAISLQNALTQRMPTRHILDVLANIEHWMSFTRHFGPLSGNEAKLKQPAERYLMTIFAMGCNLGPSQAARHLANSNVTAHMLSFVNRRHLSLENLEAAQRELNEVYLRLDLPKLWGDGKTVAADGTQYDFYDENLLAGYHFRYRKMGAVAYRHVANNYIAVFRHFIPPGVWEAIYVIEGLLKAGLSVEADTVHADTQGQSATVFAFTHLLGIKLMPRIRNWKNLILYRPDKATKYQHINRLFDETADWDLIEKHWLDLMQVALSIYAGKISSAILLRKLGSYSRKNRLYFAARQLGNVVRTSFLLEWIGSRELRQEVTANTNKIESYNGFAKWLSFGGDVIAVNEPDEQQKRLRYNDLIASALILQNTVDMMRTLNALEREGWKISEEDVSFLSPYQVSHVKRFGEYNLKLKRPHEAWIRDDTFQQAVAIARRQRHTSPTQGG</sequence>
<evidence type="ECO:0000256" key="5">
    <source>
        <dbReference type="SAM" id="Coils"/>
    </source>
</evidence>
<dbReference type="NCBIfam" id="NF033527">
    <property type="entry name" value="transpos_Tn3"/>
    <property type="match status" value="1"/>
</dbReference>
<keyword evidence="2" id="KW-0815">Transposition</keyword>
<dbReference type="InterPro" id="IPR002513">
    <property type="entry name" value="Tn3_Tnp_DDE_dom"/>
</dbReference>
<evidence type="ECO:0000256" key="2">
    <source>
        <dbReference type="ARBA" id="ARBA00022578"/>
    </source>
</evidence>
<dbReference type="InterPro" id="IPR025296">
    <property type="entry name" value="DUF4158"/>
</dbReference>
<dbReference type="Pfam" id="PF13700">
    <property type="entry name" value="DUF4158"/>
    <property type="match status" value="1"/>
</dbReference>
<dbReference type="InterPro" id="IPR047653">
    <property type="entry name" value="Tn3-like_transpos"/>
</dbReference>
<name>A0AAX2M837_CHRVL</name>
<evidence type="ECO:0000313" key="9">
    <source>
        <dbReference type="Proteomes" id="UP000254029"/>
    </source>
</evidence>
<protein>
    <submittedName>
        <fullName evidence="8">Transposase and inactivated derivatives, TnpA family</fullName>
    </submittedName>
</protein>
<dbReference type="RefSeq" id="WP_076228194.1">
    <property type="nucleotide sequence ID" value="NZ_JBHMEH010000145.1"/>
</dbReference>
<feature type="domain" description="DUF4158" evidence="7">
    <location>
        <begin position="5"/>
        <end position="164"/>
    </location>
</feature>
<dbReference type="Proteomes" id="UP000254029">
    <property type="component" value="Unassembled WGS sequence"/>
</dbReference>
<feature type="coiled-coil region" evidence="5">
    <location>
        <begin position="295"/>
        <end position="322"/>
    </location>
</feature>
<dbReference type="GO" id="GO:0003677">
    <property type="term" value="F:DNA binding"/>
    <property type="evidence" value="ECO:0007669"/>
    <property type="project" value="UniProtKB-KW"/>
</dbReference>
<evidence type="ECO:0000313" key="8">
    <source>
        <dbReference type="EMBL" id="SUX32622.1"/>
    </source>
</evidence>
<feature type="domain" description="Tn3 transposase DDE" evidence="6">
    <location>
        <begin position="583"/>
        <end position="970"/>
    </location>
</feature>
<keyword evidence="5" id="KW-0175">Coiled coil</keyword>
<dbReference type="GO" id="GO:0006313">
    <property type="term" value="P:DNA transposition"/>
    <property type="evidence" value="ECO:0007669"/>
    <property type="project" value="InterPro"/>
</dbReference>
<dbReference type="EMBL" id="UIGR01000001">
    <property type="protein sequence ID" value="SUX32622.1"/>
    <property type="molecule type" value="Genomic_DNA"/>
</dbReference>
<organism evidence="8 9">
    <name type="scientific">Chromobacterium violaceum</name>
    <dbReference type="NCBI Taxonomy" id="536"/>
    <lineage>
        <taxon>Bacteria</taxon>
        <taxon>Pseudomonadati</taxon>
        <taxon>Pseudomonadota</taxon>
        <taxon>Betaproteobacteria</taxon>
        <taxon>Neisseriales</taxon>
        <taxon>Chromobacteriaceae</taxon>
        <taxon>Chromobacterium</taxon>
    </lineage>
</organism>
<evidence type="ECO:0000256" key="4">
    <source>
        <dbReference type="ARBA" id="ARBA00023172"/>
    </source>
</evidence>
<gene>
    <name evidence="8" type="ORF">NCTC8684_01702</name>
</gene>
<dbReference type="GO" id="GO:0004803">
    <property type="term" value="F:transposase activity"/>
    <property type="evidence" value="ECO:0007669"/>
    <property type="project" value="InterPro"/>
</dbReference>
<keyword evidence="4" id="KW-0233">DNA recombination</keyword>
<comment type="similarity">
    <text evidence="1">Belongs to the transposase 7 family.</text>
</comment>
<evidence type="ECO:0000259" key="7">
    <source>
        <dbReference type="Pfam" id="PF13700"/>
    </source>
</evidence>
<keyword evidence="3" id="KW-0238">DNA-binding</keyword>
<reference evidence="8 9" key="1">
    <citation type="submission" date="2018-06" db="EMBL/GenBank/DDBJ databases">
        <authorList>
            <consortium name="Pathogen Informatics"/>
            <person name="Doyle S."/>
        </authorList>
    </citation>
    <scope>NUCLEOTIDE SEQUENCE [LARGE SCALE GENOMIC DNA]</scope>
    <source>
        <strain evidence="8 9">NCTC8684</strain>
    </source>
</reference>
<dbReference type="AlphaFoldDB" id="A0AAX2M837"/>